<dbReference type="AlphaFoldDB" id="A0A345VJL6"/>
<gene>
    <name evidence="2" type="ORF">Sp14A_09970</name>
</gene>
<feature type="transmembrane region" description="Helical" evidence="1">
    <location>
        <begin position="166"/>
        <end position="183"/>
    </location>
</feature>
<accession>A0A345VJL6</accession>
<evidence type="ECO:0000256" key="1">
    <source>
        <dbReference type="SAM" id="Phobius"/>
    </source>
</evidence>
<dbReference type="Proteomes" id="UP000255411">
    <property type="component" value="Chromosome"/>
</dbReference>
<keyword evidence="1" id="KW-1133">Transmembrane helix</keyword>
<proteinExistence type="predicted"/>
<name>A0A345VJL6_9STRE</name>
<evidence type="ECO:0000313" key="3">
    <source>
        <dbReference type="Proteomes" id="UP000255411"/>
    </source>
</evidence>
<protein>
    <submittedName>
        <fullName evidence="2">Uncharacterized protein</fullName>
    </submittedName>
</protein>
<feature type="transmembrane region" description="Helical" evidence="1">
    <location>
        <begin position="132"/>
        <end position="150"/>
    </location>
</feature>
<feature type="transmembrane region" description="Helical" evidence="1">
    <location>
        <begin position="195"/>
        <end position="219"/>
    </location>
</feature>
<feature type="transmembrane region" description="Helical" evidence="1">
    <location>
        <begin position="96"/>
        <end position="120"/>
    </location>
</feature>
<keyword evidence="1" id="KW-0472">Membrane</keyword>
<dbReference type="EMBL" id="CP022601">
    <property type="protein sequence ID" value="AXJ12918.1"/>
    <property type="molecule type" value="Genomic_DNA"/>
</dbReference>
<sequence length="264" mass="31656">MENIKSVVNIAFENIRKWNVIHIFFIFPFSIAFFLIAAYIVPNISLALTKEILFLENHLLKIDYLFFVPDIFLGLLFFIFWFLYTYMIIISKSRKLFAYFLNQCFFLTLCLLMYHAFFYASNILVGSTFLRIVYWVLYLLSFIYLFFGFYKSSKNITILSFNSNKISYIAILAWVVLGTINIFTNNMLSNSYLKFLNSLLVLIPLFCIVIFNYFFFVMIDTIKIIYQILKNQEYYRKELGYSIEEWYGKKSKMYRDSVKQNDLE</sequence>
<feature type="transmembrane region" description="Helical" evidence="1">
    <location>
        <begin position="20"/>
        <end position="44"/>
    </location>
</feature>
<evidence type="ECO:0000313" key="2">
    <source>
        <dbReference type="EMBL" id="AXJ12918.1"/>
    </source>
</evidence>
<dbReference type="RefSeq" id="WP_115130133.1">
    <property type="nucleotide sequence ID" value="NZ_CP022601.1"/>
</dbReference>
<keyword evidence="1" id="KW-0812">Transmembrane</keyword>
<feature type="transmembrane region" description="Helical" evidence="1">
    <location>
        <begin position="64"/>
        <end position="84"/>
    </location>
</feature>
<organism evidence="2 3">
    <name type="scientific">Streptococcus pluranimalium</name>
    <dbReference type="NCBI Taxonomy" id="82348"/>
    <lineage>
        <taxon>Bacteria</taxon>
        <taxon>Bacillati</taxon>
        <taxon>Bacillota</taxon>
        <taxon>Bacilli</taxon>
        <taxon>Lactobacillales</taxon>
        <taxon>Streptococcaceae</taxon>
        <taxon>Streptococcus</taxon>
    </lineage>
</organism>
<reference evidence="2 3" key="1">
    <citation type="submission" date="2017-07" db="EMBL/GenBank/DDBJ databases">
        <title>Streptococcus pluranimalium as cause of bovine abortion.</title>
        <authorList>
            <person name="Rodriguez Campos S."/>
            <person name="Gobeli Brawand S."/>
            <person name="Brodard I."/>
            <person name="Rychener L."/>
            <person name="Perreten V."/>
        </authorList>
    </citation>
    <scope>NUCLEOTIDE SEQUENCE [LARGE SCALE GENOMIC DNA]</scope>
    <source>
        <strain evidence="2 3">14A0014</strain>
    </source>
</reference>